<dbReference type="GO" id="GO:0006355">
    <property type="term" value="P:regulation of DNA-templated transcription"/>
    <property type="evidence" value="ECO:0007669"/>
    <property type="project" value="InterPro"/>
</dbReference>
<evidence type="ECO:0000313" key="1">
    <source>
        <dbReference type="EMBL" id="SHJ61516.1"/>
    </source>
</evidence>
<dbReference type="AlphaFoldDB" id="A0A1M6KRH3"/>
<dbReference type="InterPro" id="IPR010985">
    <property type="entry name" value="Ribbon_hlx_hlx"/>
</dbReference>
<evidence type="ECO:0000313" key="2">
    <source>
        <dbReference type="Proteomes" id="UP000184185"/>
    </source>
</evidence>
<sequence length="111" mass="12877">MMNYKGYIGKVEFDDEQHIFTGEVINTRAVITFQGSSVEELEREFRNSVDDYIEWCKEDGVEPEKPYSGRFNVRIYPQLHQRAAVGAKMLGISLNSFLIKSLEDELNLMHI</sequence>
<dbReference type="RefSeq" id="WP_072919307.1">
    <property type="nucleotide sequence ID" value="NZ_FQYQ01000033.1"/>
</dbReference>
<dbReference type="Pfam" id="PF05534">
    <property type="entry name" value="HicB"/>
    <property type="match status" value="1"/>
</dbReference>
<gene>
    <name evidence="1" type="ORF">SAMN02745725_02926</name>
</gene>
<organism evidence="1 2">
    <name type="scientific">Pseudobutyrivibrio xylanivorans DSM 14809</name>
    <dbReference type="NCBI Taxonomy" id="1123012"/>
    <lineage>
        <taxon>Bacteria</taxon>
        <taxon>Bacillati</taxon>
        <taxon>Bacillota</taxon>
        <taxon>Clostridia</taxon>
        <taxon>Lachnospirales</taxon>
        <taxon>Lachnospiraceae</taxon>
        <taxon>Pseudobutyrivibrio</taxon>
    </lineage>
</organism>
<name>A0A1M6KRH3_PSEXY</name>
<dbReference type="Proteomes" id="UP000184185">
    <property type="component" value="Unassembled WGS sequence"/>
</dbReference>
<dbReference type="EMBL" id="FQYQ01000033">
    <property type="protein sequence ID" value="SHJ61516.1"/>
    <property type="molecule type" value="Genomic_DNA"/>
</dbReference>
<dbReference type="OrthoDB" id="5297106at2"/>
<dbReference type="InterPro" id="IPR008651">
    <property type="entry name" value="Uncharacterised_HicB"/>
</dbReference>
<dbReference type="SUPFAM" id="SSF47598">
    <property type="entry name" value="Ribbon-helix-helix"/>
    <property type="match status" value="1"/>
</dbReference>
<proteinExistence type="predicted"/>
<dbReference type="SUPFAM" id="SSF143100">
    <property type="entry name" value="TTHA1013/TTHA0281-like"/>
    <property type="match status" value="1"/>
</dbReference>
<reference evidence="1 2" key="1">
    <citation type="submission" date="2016-11" db="EMBL/GenBank/DDBJ databases">
        <authorList>
            <person name="Jaros S."/>
            <person name="Januszkiewicz K."/>
            <person name="Wedrychowicz H."/>
        </authorList>
    </citation>
    <scope>NUCLEOTIDE SEQUENCE [LARGE SCALE GENOMIC DNA]</scope>
    <source>
        <strain evidence="1 2">DSM 14809</strain>
    </source>
</reference>
<protein>
    <submittedName>
        <fullName evidence="1">Predicted nuclease of the RNAse H fold, HicB family</fullName>
    </submittedName>
</protein>
<keyword evidence="2" id="KW-1185">Reference proteome</keyword>
<dbReference type="InterPro" id="IPR035069">
    <property type="entry name" value="TTHA1013/TTHA0281-like"/>
</dbReference>
<accession>A0A1M6KRH3</accession>